<evidence type="ECO:0000256" key="1">
    <source>
        <dbReference type="SAM" id="Phobius"/>
    </source>
</evidence>
<dbReference type="EMBL" id="CAEZYQ010000064">
    <property type="protein sequence ID" value="CAB4775715.1"/>
    <property type="molecule type" value="Genomic_DNA"/>
</dbReference>
<keyword evidence="1" id="KW-1133">Transmembrane helix</keyword>
<accession>A0A6J6VXE7</accession>
<reference evidence="2" key="1">
    <citation type="submission" date="2020-05" db="EMBL/GenBank/DDBJ databases">
        <authorList>
            <person name="Chiriac C."/>
            <person name="Salcher M."/>
            <person name="Ghai R."/>
            <person name="Kavagutti S V."/>
        </authorList>
    </citation>
    <scope>NUCLEOTIDE SEQUENCE</scope>
</reference>
<proteinExistence type="predicted"/>
<keyword evidence="1" id="KW-0812">Transmembrane</keyword>
<keyword evidence="1" id="KW-0472">Membrane</keyword>
<name>A0A6J6VXE7_9ZZZZ</name>
<evidence type="ECO:0000313" key="2">
    <source>
        <dbReference type="EMBL" id="CAB4775715.1"/>
    </source>
</evidence>
<gene>
    <name evidence="2" type="ORF">UFOPK2761_03666</name>
</gene>
<feature type="transmembrane region" description="Helical" evidence="1">
    <location>
        <begin position="24"/>
        <end position="42"/>
    </location>
</feature>
<sequence>MDDPAPDPEPVGEPSPRREPRTRLVLVVAGALVLVGLLLAWVDQQARSREDRDLAACGDQAYAAAVRADQVLGSMAEYIRLSLAVRSGLWDLMSGAAERARPGIDAALARCRDVEVLALHRTHVRERAAYVDYLAARAAQLDAIEADGRAAGESDSELGRLREAAFGDRP</sequence>
<protein>
    <submittedName>
        <fullName evidence="2">Unannotated protein</fullName>
    </submittedName>
</protein>
<dbReference type="AlphaFoldDB" id="A0A6J6VXE7"/>
<organism evidence="2">
    <name type="scientific">freshwater metagenome</name>
    <dbReference type="NCBI Taxonomy" id="449393"/>
    <lineage>
        <taxon>unclassified sequences</taxon>
        <taxon>metagenomes</taxon>
        <taxon>ecological metagenomes</taxon>
    </lineage>
</organism>